<dbReference type="EMBL" id="CP026252">
    <property type="protein sequence ID" value="AWP07898.1"/>
    <property type="molecule type" value="Genomic_DNA"/>
</dbReference>
<proteinExistence type="predicted"/>
<evidence type="ECO:0000256" key="1">
    <source>
        <dbReference type="SAM" id="MobiDB-lite"/>
    </source>
</evidence>
<feature type="region of interest" description="Disordered" evidence="1">
    <location>
        <begin position="1"/>
        <end position="56"/>
    </location>
</feature>
<reference evidence="2 3" key="1">
    <citation type="submission" date="2017-12" db="EMBL/GenBank/DDBJ databases">
        <title>Integrating genomic resources of turbot (Scophthalmus maximus) in depth evaluation of genetic and physical mapping variation across individuals.</title>
        <authorList>
            <person name="Martinez P."/>
        </authorList>
    </citation>
    <scope>NUCLEOTIDE SEQUENCE [LARGE SCALE GENOMIC DNA]</scope>
</reference>
<name>A0A2U9BUH2_SCOMX</name>
<evidence type="ECO:0000313" key="3">
    <source>
        <dbReference type="Proteomes" id="UP000246464"/>
    </source>
</evidence>
<keyword evidence="3" id="KW-1185">Reference proteome</keyword>
<sequence>MNPKETTSRNTGATSRRKTLLTDQWGTEGPRNPAEETPHNVPRDHLKDDKDRPKAT</sequence>
<accession>A0A2U9BUH2</accession>
<protein>
    <submittedName>
        <fullName evidence="2">Uncharacterized protein</fullName>
    </submittedName>
</protein>
<gene>
    <name evidence="2" type="ORF">SMAX5B_022079</name>
</gene>
<feature type="compositionally biased region" description="Basic and acidic residues" evidence="1">
    <location>
        <begin position="33"/>
        <end position="56"/>
    </location>
</feature>
<dbReference type="AlphaFoldDB" id="A0A2U9BUH2"/>
<organism evidence="2 3">
    <name type="scientific">Scophthalmus maximus</name>
    <name type="common">Turbot</name>
    <name type="synonym">Psetta maxima</name>
    <dbReference type="NCBI Taxonomy" id="52904"/>
    <lineage>
        <taxon>Eukaryota</taxon>
        <taxon>Metazoa</taxon>
        <taxon>Chordata</taxon>
        <taxon>Craniata</taxon>
        <taxon>Vertebrata</taxon>
        <taxon>Euteleostomi</taxon>
        <taxon>Actinopterygii</taxon>
        <taxon>Neopterygii</taxon>
        <taxon>Teleostei</taxon>
        <taxon>Neoteleostei</taxon>
        <taxon>Acanthomorphata</taxon>
        <taxon>Carangaria</taxon>
        <taxon>Pleuronectiformes</taxon>
        <taxon>Pleuronectoidei</taxon>
        <taxon>Scophthalmidae</taxon>
        <taxon>Scophthalmus</taxon>
    </lineage>
</organism>
<dbReference type="Proteomes" id="UP000246464">
    <property type="component" value="Chromosome 10"/>
</dbReference>
<feature type="compositionally biased region" description="Polar residues" evidence="1">
    <location>
        <begin position="1"/>
        <end position="14"/>
    </location>
</feature>
<evidence type="ECO:0000313" key="2">
    <source>
        <dbReference type="EMBL" id="AWP07898.1"/>
    </source>
</evidence>